<gene>
    <name evidence="2" type="ORF">NBRC116585_28890</name>
</gene>
<feature type="signal peptide" evidence="1">
    <location>
        <begin position="1"/>
        <end position="18"/>
    </location>
</feature>
<dbReference type="Proteomes" id="UP001481413">
    <property type="component" value="Unassembled WGS sequence"/>
</dbReference>
<evidence type="ECO:0008006" key="4">
    <source>
        <dbReference type="Google" id="ProtNLM"/>
    </source>
</evidence>
<evidence type="ECO:0000313" key="2">
    <source>
        <dbReference type="EMBL" id="GAA6146770.1"/>
    </source>
</evidence>
<reference evidence="2 3" key="1">
    <citation type="submission" date="2024-04" db="EMBL/GenBank/DDBJ databases">
        <title>Draft genome sequence of Thalassolituus maritimus NBRC 116585.</title>
        <authorList>
            <person name="Miyakawa T."/>
            <person name="Kusuya Y."/>
            <person name="Miura T."/>
        </authorList>
    </citation>
    <scope>NUCLEOTIDE SEQUENCE [LARGE SCALE GENOMIC DNA]</scope>
    <source>
        <strain evidence="2 3">5NW40-0001</strain>
    </source>
</reference>
<sequence>MRLLFLLTVMASSMTVWANPPQGGARPEMTIEWNNALPEQRQALDSFYQALQQMPPGAGSPDLNERQRHLEQLRDMSSEQRQEMFRNFVQGAEANR</sequence>
<evidence type="ECO:0000313" key="3">
    <source>
        <dbReference type="Proteomes" id="UP001481413"/>
    </source>
</evidence>
<name>A0ABQ0A2Y9_9GAMM</name>
<comment type="caution">
    <text evidence="2">The sequence shown here is derived from an EMBL/GenBank/DDBJ whole genome shotgun (WGS) entry which is preliminary data.</text>
</comment>
<keyword evidence="3" id="KW-1185">Reference proteome</keyword>
<feature type="chain" id="PRO_5046494140" description="DUF3106 domain-containing protein" evidence="1">
    <location>
        <begin position="19"/>
        <end position="96"/>
    </location>
</feature>
<organism evidence="2 3">
    <name type="scientific">Thalassolituus maritimus</name>
    <dbReference type="NCBI Taxonomy" id="484498"/>
    <lineage>
        <taxon>Bacteria</taxon>
        <taxon>Pseudomonadati</taxon>
        <taxon>Pseudomonadota</taxon>
        <taxon>Gammaproteobacteria</taxon>
        <taxon>Oceanospirillales</taxon>
        <taxon>Oceanospirillaceae</taxon>
        <taxon>Thalassolituus</taxon>
    </lineage>
</organism>
<keyword evidence="1" id="KW-0732">Signal</keyword>
<proteinExistence type="predicted"/>
<protein>
    <recommendedName>
        <fullName evidence="4">DUF3106 domain-containing protein</fullName>
    </recommendedName>
</protein>
<dbReference type="RefSeq" id="WP_353295981.1">
    <property type="nucleotide sequence ID" value="NZ_BAABWH010000010.1"/>
</dbReference>
<dbReference type="EMBL" id="BAABWH010000010">
    <property type="protein sequence ID" value="GAA6146770.1"/>
    <property type="molecule type" value="Genomic_DNA"/>
</dbReference>
<accession>A0ABQ0A2Y9</accession>
<evidence type="ECO:0000256" key="1">
    <source>
        <dbReference type="SAM" id="SignalP"/>
    </source>
</evidence>